<proteinExistence type="predicted"/>
<sequence length="93" mass="10412">MLYYIGFGQLKNPVPKTEDDLCERWLTKSTLRDTDGRFCIALPFRHPVFINDDGIQITNPKSGIRSSTRRIPIFSFETATGLGISPPKGQAVV</sequence>
<gene>
    <name evidence="1" type="ORF">MEUPH1_LOCUS13499</name>
</gene>
<name>A0AAV0WR26_9HEMI</name>
<comment type="caution">
    <text evidence="1">The sequence shown here is derived from an EMBL/GenBank/DDBJ whole genome shotgun (WGS) entry which is preliminary data.</text>
</comment>
<reference evidence="1 2" key="1">
    <citation type="submission" date="2023-01" db="EMBL/GenBank/DDBJ databases">
        <authorList>
            <person name="Whitehead M."/>
        </authorList>
    </citation>
    <scope>NUCLEOTIDE SEQUENCE [LARGE SCALE GENOMIC DNA]</scope>
</reference>
<keyword evidence="2" id="KW-1185">Reference proteome</keyword>
<evidence type="ECO:0000313" key="1">
    <source>
        <dbReference type="EMBL" id="CAI6357926.1"/>
    </source>
</evidence>
<dbReference type="Proteomes" id="UP001160148">
    <property type="component" value="Unassembled WGS sequence"/>
</dbReference>
<protein>
    <submittedName>
        <fullName evidence="1">Uncharacterized protein</fullName>
    </submittedName>
</protein>
<organism evidence="1 2">
    <name type="scientific">Macrosiphum euphorbiae</name>
    <name type="common">potato aphid</name>
    <dbReference type="NCBI Taxonomy" id="13131"/>
    <lineage>
        <taxon>Eukaryota</taxon>
        <taxon>Metazoa</taxon>
        <taxon>Ecdysozoa</taxon>
        <taxon>Arthropoda</taxon>
        <taxon>Hexapoda</taxon>
        <taxon>Insecta</taxon>
        <taxon>Pterygota</taxon>
        <taxon>Neoptera</taxon>
        <taxon>Paraneoptera</taxon>
        <taxon>Hemiptera</taxon>
        <taxon>Sternorrhyncha</taxon>
        <taxon>Aphidomorpha</taxon>
        <taxon>Aphidoidea</taxon>
        <taxon>Aphididae</taxon>
        <taxon>Macrosiphini</taxon>
        <taxon>Macrosiphum</taxon>
    </lineage>
</organism>
<dbReference type="EMBL" id="CARXXK010000002">
    <property type="protein sequence ID" value="CAI6357926.1"/>
    <property type="molecule type" value="Genomic_DNA"/>
</dbReference>
<dbReference type="AlphaFoldDB" id="A0AAV0WR26"/>
<evidence type="ECO:0000313" key="2">
    <source>
        <dbReference type="Proteomes" id="UP001160148"/>
    </source>
</evidence>
<accession>A0AAV0WR26</accession>